<dbReference type="PANTHER" id="PTHR30293">
    <property type="entry name" value="TRANSCRIPTIONAL REGULATORY PROTEIN NAC-RELATED"/>
    <property type="match status" value="1"/>
</dbReference>
<evidence type="ECO:0000256" key="2">
    <source>
        <dbReference type="ARBA" id="ARBA00023015"/>
    </source>
</evidence>
<dbReference type="RefSeq" id="WP_173805433.1">
    <property type="nucleotide sequence ID" value="NZ_JABSNM010000008.1"/>
</dbReference>
<dbReference type="Proteomes" id="UP001516061">
    <property type="component" value="Unassembled WGS sequence"/>
</dbReference>
<evidence type="ECO:0000256" key="5">
    <source>
        <dbReference type="ARBA" id="ARBA00023163"/>
    </source>
</evidence>
<dbReference type="InterPro" id="IPR000847">
    <property type="entry name" value="LysR_HTH_N"/>
</dbReference>
<sequence>MSLDFSYRHLYYFWVVAREGGISRAAARLGMAVQTVSAQVHELERELGHALLRPAGRGVALTEAGEEAMRQADLIFQLGEQLPERVRGAATTPVRRLQVGVGDGLPKMVVWRLLQPVLDEPDLRLKVVEQPVDDLLADLALHRLDLVLVDRAPAPHPGLRLRTRLLGVSPVAWYAAPALLAAAQDDFPRSLARVPVLLPLPPATMRVQIDPWFERAGVRPRIVGEFEDSALLKTFGARGMGVFPAAEWVEDELLARYGVCRVGDCAGVDEPFHAICAERSVPHPLVARLVPPRPGATARRAPGPRA</sequence>
<evidence type="ECO:0000256" key="4">
    <source>
        <dbReference type="ARBA" id="ARBA00023159"/>
    </source>
</evidence>
<organism evidence="7 8">
    <name type="scientific">Sphaerotilus uruguayifluvii</name>
    <dbReference type="NCBI Taxonomy" id="2735897"/>
    <lineage>
        <taxon>Bacteria</taxon>
        <taxon>Pseudomonadati</taxon>
        <taxon>Pseudomonadota</taxon>
        <taxon>Betaproteobacteria</taxon>
        <taxon>Burkholderiales</taxon>
        <taxon>Sphaerotilaceae</taxon>
        <taxon>Sphaerotilus</taxon>
    </lineage>
</organism>
<gene>
    <name evidence="7" type="ORF">HNQ01_002156</name>
</gene>
<proteinExistence type="inferred from homology"/>
<dbReference type="Pfam" id="PF00126">
    <property type="entry name" value="HTH_1"/>
    <property type="match status" value="1"/>
</dbReference>
<comment type="similarity">
    <text evidence="1">Belongs to the LysR transcriptional regulatory family.</text>
</comment>
<keyword evidence="3" id="KW-0238">DNA-binding</keyword>
<dbReference type="InterPro" id="IPR036390">
    <property type="entry name" value="WH_DNA-bd_sf"/>
</dbReference>
<accession>A0ABX2G290</accession>
<keyword evidence="8" id="KW-1185">Reference proteome</keyword>
<protein>
    <submittedName>
        <fullName evidence="7">LysR family transcriptional activator of nhaA</fullName>
    </submittedName>
</protein>
<dbReference type="InterPro" id="IPR036388">
    <property type="entry name" value="WH-like_DNA-bd_sf"/>
</dbReference>
<dbReference type="InterPro" id="IPR005119">
    <property type="entry name" value="LysR_subst-bd"/>
</dbReference>
<evidence type="ECO:0000256" key="1">
    <source>
        <dbReference type="ARBA" id="ARBA00009437"/>
    </source>
</evidence>
<name>A0ABX2G290_9BURK</name>
<dbReference type="Gene3D" id="3.40.190.290">
    <property type="match status" value="1"/>
</dbReference>
<evidence type="ECO:0000313" key="8">
    <source>
        <dbReference type="Proteomes" id="UP001516061"/>
    </source>
</evidence>
<feature type="domain" description="HTH lysR-type" evidence="6">
    <location>
        <begin position="5"/>
        <end position="62"/>
    </location>
</feature>
<evidence type="ECO:0000313" key="7">
    <source>
        <dbReference type="EMBL" id="NRT56413.1"/>
    </source>
</evidence>
<keyword evidence="2" id="KW-0805">Transcription regulation</keyword>
<dbReference type="Gene3D" id="1.10.10.10">
    <property type="entry name" value="Winged helix-like DNA-binding domain superfamily/Winged helix DNA-binding domain"/>
    <property type="match status" value="1"/>
</dbReference>
<keyword evidence="4" id="KW-0010">Activator</keyword>
<dbReference type="PROSITE" id="PS50931">
    <property type="entry name" value="HTH_LYSR"/>
    <property type="match status" value="1"/>
</dbReference>
<comment type="caution">
    <text evidence="7">The sequence shown here is derived from an EMBL/GenBank/DDBJ whole genome shotgun (WGS) entry which is preliminary data.</text>
</comment>
<evidence type="ECO:0000256" key="3">
    <source>
        <dbReference type="ARBA" id="ARBA00023125"/>
    </source>
</evidence>
<reference evidence="7 8" key="1">
    <citation type="submission" date="2020-05" db="EMBL/GenBank/DDBJ databases">
        <title>Genomic Encyclopedia of Type Strains, Phase IV (KMG-V): Genome sequencing to study the core and pangenomes of soil and plant-associated prokaryotes.</title>
        <authorList>
            <person name="Whitman W."/>
        </authorList>
    </citation>
    <scope>NUCLEOTIDE SEQUENCE [LARGE SCALE GENOMIC DNA]</scope>
    <source>
        <strain evidence="7 8">C29</strain>
    </source>
</reference>
<dbReference type="PANTHER" id="PTHR30293:SF2">
    <property type="entry name" value="TRANSCRIPTIONAL ACTIVATOR PROTEIN NHAR"/>
    <property type="match status" value="1"/>
</dbReference>
<dbReference type="SUPFAM" id="SSF53850">
    <property type="entry name" value="Periplasmic binding protein-like II"/>
    <property type="match status" value="1"/>
</dbReference>
<dbReference type="EMBL" id="JABSNM010000008">
    <property type="protein sequence ID" value="NRT56413.1"/>
    <property type="molecule type" value="Genomic_DNA"/>
</dbReference>
<evidence type="ECO:0000259" key="6">
    <source>
        <dbReference type="PROSITE" id="PS50931"/>
    </source>
</evidence>
<keyword evidence="5" id="KW-0804">Transcription</keyword>
<dbReference type="SUPFAM" id="SSF46785">
    <property type="entry name" value="Winged helix' DNA-binding domain"/>
    <property type="match status" value="1"/>
</dbReference>
<dbReference type="Pfam" id="PF03466">
    <property type="entry name" value="LysR_substrate"/>
    <property type="match status" value="1"/>
</dbReference>